<dbReference type="AlphaFoldDB" id="A0A0A8YGE6"/>
<sequence length="27" mass="3184">MMTQGCSHSREVKIFKANSKHYFVIKL</sequence>
<reference evidence="1" key="2">
    <citation type="journal article" date="2015" name="Data Brief">
        <title>Shoot transcriptome of the giant reed, Arundo donax.</title>
        <authorList>
            <person name="Barrero R.A."/>
            <person name="Guerrero F.D."/>
            <person name="Moolhuijzen P."/>
            <person name="Goolsby J.A."/>
            <person name="Tidwell J."/>
            <person name="Bellgard S.E."/>
            <person name="Bellgard M.I."/>
        </authorList>
    </citation>
    <scope>NUCLEOTIDE SEQUENCE</scope>
    <source>
        <tissue evidence="1">Shoot tissue taken approximately 20 cm above the soil surface</tissue>
    </source>
</reference>
<organism evidence="1">
    <name type="scientific">Arundo donax</name>
    <name type="common">Giant reed</name>
    <name type="synonym">Donax arundinaceus</name>
    <dbReference type="NCBI Taxonomy" id="35708"/>
    <lineage>
        <taxon>Eukaryota</taxon>
        <taxon>Viridiplantae</taxon>
        <taxon>Streptophyta</taxon>
        <taxon>Embryophyta</taxon>
        <taxon>Tracheophyta</taxon>
        <taxon>Spermatophyta</taxon>
        <taxon>Magnoliopsida</taxon>
        <taxon>Liliopsida</taxon>
        <taxon>Poales</taxon>
        <taxon>Poaceae</taxon>
        <taxon>PACMAD clade</taxon>
        <taxon>Arundinoideae</taxon>
        <taxon>Arundineae</taxon>
        <taxon>Arundo</taxon>
    </lineage>
</organism>
<dbReference type="EMBL" id="GBRH01273530">
    <property type="protein sequence ID" value="JAD24365.1"/>
    <property type="molecule type" value="Transcribed_RNA"/>
</dbReference>
<proteinExistence type="predicted"/>
<evidence type="ECO:0000313" key="1">
    <source>
        <dbReference type="EMBL" id="JAD24365.1"/>
    </source>
</evidence>
<name>A0A0A8YGE6_ARUDO</name>
<protein>
    <submittedName>
        <fullName evidence="1">Uncharacterized protein</fullName>
    </submittedName>
</protein>
<reference evidence="1" key="1">
    <citation type="submission" date="2014-09" db="EMBL/GenBank/DDBJ databases">
        <authorList>
            <person name="Magalhaes I.L.F."/>
            <person name="Oliveira U."/>
            <person name="Santos F.R."/>
            <person name="Vidigal T.H.D.A."/>
            <person name="Brescovit A.D."/>
            <person name="Santos A.J."/>
        </authorList>
    </citation>
    <scope>NUCLEOTIDE SEQUENCE</scope>
    <source>
        <tissue evidence="1">Shoot tissue taken approximately 20 cm above the soil surface</tissue>
    </source>
</reference>
<accession>A0A0A8YGE6</accession>